<feature type="domain" description="Class II aldolase/adducin N-terminal" evidence="3">
    <location>
        <begin position="8"/>
        <end position="241"/>
    </location>
</feature>
<keyword evidence="1" id="KW-0479">Metal-binding</keyword>
<gene>
    <name evidence="4" type="primary">rhaD_2</name>
    <name evidence="4" type="ORF">SAMEA4412692_02195</name>
</gene>
<dbReference type="GO" id="GO:0046872">
    <property type="term" value="F:metal ion binding"/>
    <property type="evidence" value="ECO:0007669"/>
    <property type="project" value="UniProtKB-KW"/>
</dbReference>
<dbReference type="EC" id="4.1.2.19" evidence="4"/>
<dbReference type="GO" id="GO:0005829">
    <property type="term" value="C:cytosol"/>
    <property type="evidence" value="ECO:0007669"/>
    <property type="project" value="TreeGrafter"/>
</dbReference>
<evidence type="ECO:0000256" key="1">
    <source>
        <dbReference type="ARBA" id="ARBA00022723"/>
    </source>
</evidence>
<dbReference type="OrthoDB" id="9784634at2"/>
<dbReference type="GO" id="GO:0019323">
    <property type="term" value="P:pentose catabolic process"/>
    <property type="evidence" value="ECO:0007669"/>
    <property type="project" value="TreeGrafter"/>
</dbReference>
<sequence>MTYPKYINEIIELTHDMWQKGWDEYNGGNVSYLLSNAEVETLLADLEETDFEIYGDEKKEVKVLPVPENMQNRHILITASWSHFRNLKNQPAVDLGIIQTTAEGYQIVAGLNSGKRPTSEIFMHILAHAARLEQNPDHKVVVHNHATNIVIYSLLNEVTSKSMTLDLWSVLTESIVVFPDGIAVLPWEVPGTHQIGLDTAEELKNHRMVVWAKHGVLSTGTSYQDCFGLIETADKAAHIALELQKISGKSIYDNNTLSTDNLKEVCRALKVDSKYLD</sequence>
<dbReference type="PANTHER" id="PTHR22789:SF0">
    <property type="entry name" value="3-OXO-TETRONATE 4-PHOSPHATE DECARBOXYLASE-RELATED"/>
    <property type="match status" value="1"/>
</dbReference>
<keyword evidence="2 4" id="KW-0456">Lyase</keyword>
<evidence type="ECO:0000256" key="2">
    <source>
        <dbReference type="ARBA" id="ARBA00023239"/>
    </source>
</evidence>
<dbReference type="RefSeq" id="WP_018374170.1">
    <property type="nucleotide sequence ID" value="NZ_LT906439.1"/>
</dbReference>
<keyword evidence="5" id="KW-1185">Reference proteome</keyword>
<dbReference type="SUPFAM" id="SSF53639">
    <property type="entry name" value="AraD/HMP-PK domain-like"/>
    <property type="match status" value="1"/>
</dbReference>
<dbReference type="GO" id="GO:0008994">
    <property type="term" value="F:rhamnulose-1-phosphate aldolase activity"/>
    <property type="evidence" value="ECO:0007669"/>
    <property type="project" value="UniProtKB-EC"/>
</dbReference>
<dbReference type="InterPro" id="IPR001303">
    <property type="entry name" value="Aldolase_II/adducin_N"/>
</dbReference>
<dbReference type="InterPro" id="IPR050197">
    <property type="entry name" value="Aldolase_class_II_sugar_metab"/>
</dbReference>
<dbReference type="SMART" id="SM01007">
    <property type="entry name" value="Aldolase_II"/>
    <property type="match status" value="1"/>
</dbReference>
<dbReference type="Proteomes" id="UP000215185">
    <property type="component" value="Chromosome 1"/>
</dbReference>
<accession>A0A239T2K3</accession>
<dbReference type="Pfam" id="PF00596">
    <property type="entry name" value="Aldolase_II"/>
    <property type="match status" value="1"/>
</dbReference>
<proteinExistence type="predicted"/>
<name>A0A239T2K3_9STRE</name>
<dbReference type="eggNOG" id="COG0235">
    <property type="taxonomic scope" value="Bacteria"/>
</dbReference>
<dbReference type="PANTHER" id="PTHR22789">
    <property type="entry name" value="FUCULOSE PHOSPHATE ALDOLASE"/>
    <property type="match status" value="1"/>
</dbReference>
<dbReference type="STRING" id="1123308.GCA_000380085_01639"/>
<dbReference type="KEGG" id="smen:SAMEA4412692_2195"/>
<evidence type="ECO:0000313" key="5">
    <source>
        <dbReference type="Proteomes" id="UP000215185"/>
    </source>
</evidence>
<dbReference type="InterPro" id="IPR036409">
    <property type="entry name" value="Aldolase_II/adducin_N_sf"/>
</dbReference>
<dbReference type="EMBL" id="LT906439">
    <property type="protein sequence ID" value="SNU91174.1"/>
    <property type="molecule type" value="Genomic_DNA"/>
</dbReference>
<protein>
    <submittedName>
        <fullName evidence="4">Putative Rhamnulose-1-phosphate aldolase</fullName>
        <ecNumber evidence="4">4.1.2.19</ecNumber>
    </submittedName>
</protein>
<dbReference type="Gene3D" id="3.40.225.10">
    <property type="entry name" value="Class II aldolase/adducin N-terminal domain"/>
    <property type="match status" value="1"/>
</dbReference>
<dbReference type="NCBIfam" id="NF002963">
    <property type="entry name" value="PRK03634.1"/>
    <property type="match status" value="1"/>
</dbReference>
<dbReference type="AlphaFoldDB" id="A0A239T2K3"/>
<evidence type="ECO:0000313" key="4">
    <source>
        <dbReference type="EMBL" id="SNU91174.1"/>
    </source>
</evidence>
<reference evidence="4 5" key="1">
    <citation type="submission" date="2017-06" db="EMBL/GenBank/DDBJ databases">
        <authorList>
            <consortium name="Pathogen Informatics"/>
        </authorList>
    </citation>
    <scope>NUCLEOTIDE SEQUENCE [LARGE SCALE GENOMIC DNA]</scope>
    <source>
        <strain evidence="4 5">NCTC13788</strain>
    </source>
</reference>
<organism evidence="4 5">
    <name type="scientific">Streptococcus merionis</name>
    <dbReference type="NCBI Taxonomy" id="400065"/>
    <lineage>
        <taxon>Bacteria</taxon>
        <taxon>Bacillati</taxon>
        <taxon>Bacillota</taxon>
        <taxon>Bacilli</taxon>
        <taxon>Lactobacillales</taxon>
        <taxon>Streptococcaceae</taxon>
        <taxon>Streptococcus</taxon>
    </lineage>
</organism>
<evidence type="ECO:0000259" key="3">
    <source>
        <dbReference type="SMART" id="SM01007"/>
    </source>
</evidence>